<keyword evidence="3" id="KW-0813">Transport</keyword>
<reference evidence="15 16" key="1">
    <citation type="submission" date="2024-08" db="EMBL/GenBank/DDBJ databases">
        <title>Gnathostoma spinigerum genome.</title>
        <authorList>
            <person name="Gonzalez-Bertolin B."/>
            <person name="Monzon S."/>
            <person name="Zaballos A."/>
            <person name="Jimenez P."/>
            <person name="Dekumyoy P."/>
            <person name="Varona S."/>
            <person name="Cuesta I."/>
            <person name="Sumanam S."/>
            <person name="Adisakwattana P."/>
            <person name="Gasser R.B."/>
            <person name="Hernandez-Gonzalez A."/>
            <person name="Young N.D."/>
            <person name="Perteguer M.J."/>
        </authorList>
    </citation>
    <scope>NUCLEOTIDE SEQUENCE [LARGE SCALE GENOMIC DNA]</scope>
    <source>
        <strain evidence="15">AL3</strain>
        <tissue evidence="15">Liver</tissue>
    </source>
</reference>
<dbReference type="GO" id="GO:0005743">
    <property type="term" value="C:mitochondrial inner membrane"/>
    <property type="evidence" value="ECO:0007669"/>
    <property type="project" value="UniProtKB-SubCell"/>
</dbReference>
<dbReference type="Gene3D" id="1.10.520.20">
    <property type="entry name" value="N-terminal domain of the delta subunit of the F1F0-ATP synthase"/>
    <property type="match status" value="1"/>
</dbReference>
<keyword evidence="5" id="KW-0999">Mitochondrion inner membrane</keyword>
<name>A0ABD6EM45_9BILA</name>
<dbReference type="InterPro" id="IPR000711">
    <property type="entry name" value="ATPase_OSCP/dsu"/>
</dbReference>
<keyword evidence="16" id="KW-1185">Reference proteome</keyword>
<evidence type="ECO:0000256" key="2">
    <source>
        <dbReference type="ARBA" id="ARBA00007046"/>
    </source>
</evidence>
<dbReference type="InterPro" id="IPR020781">
    <property type="entry name" value="ATPase_OSCP/d_CS"/>
</dbReference>
<evidence type="ECO:0000256" key="13">
    <source>
        <dbReference type="ARBA" id="ARBA00073432"/>
    </source>
</evidence>
<protein>
    <recommendedName>
        <fullName evidence="13">ATP synthase peripheral stalk subunit OSCP, mitochondrial</fullName>
    </recommendedName>
    <alternativeName>
        <fullName evidence="14">ATP synthase subunit O</fullName>
    </alternativeName>
    <alternativeName>
        <fullName evidence="11">Oligomycin sensitivity conferral protein</fullName>
    </alternativeName>
</protein>
<keyword evidence="4" id="KW-0375">Hydrogen ion transport</keyword>
<dbReference type="AlphaFoldDB" id="A0ABD6EM45"/>
<keyword evidence="6" id="KW-0809">Transit peptide</keyword>
<comment type="subunit">
    <text evidence="12">Component of the ATP synthase complex composed at least of ATP5F1A/subunit alpha, ATP5F1B/subunit beta, ATP5MC1/subunit c (homooctomer), MT-ATP6/subunit a, MT-ATP8/subunit 8, ATP5ME/subunit e, ATP5MF/subunit f, ATP5MG/subunit g, ATP5MK/subunit k, ATP5MJ/subunit j, ATP5F1C/subunit gamma, ATP5F1D/subunit delta, ATP5F1E/subunit epsilon, ATP5PF/subunit F6, ATP5PB/subunit b, ATP5PD/subunit d, ATP5PO/subunit OSCP. ATP synthase complex consists of a soluble F(1) head domain (subunits alpha(3) and beta(3)) - the catalytic core - and a membrane F(0) domain - the membrane proton channel (subunits c, a, 8, e, f, g, k and j). These two domains are linked by a central stalk (subunits gamma, delta, and epsilon) rotating inside the F1 region and a stationary peripheral stalk (subunits F6, b, d, and OSCP).</text>
</comment>
<evidence type="ECO:0000256" key="9">
    <source>
        <dbReference type="ARBA" id="ARBA00023136"/>
    </source>
</evidence>
<keyword evidence="8" id="KW-0496">Mitochondrion</keyword>
<dbReference type="SUPFAM" id="SSF47928">
    <property type="entry name" value="N-terminal domain of the delta subunit of the F1F0-ATP synthase"/>
    <property type="match status" value="1"/>
</dbReference>
<dbReference type="GO" id="GO:0006754">
    <property type="term" value="P:ATP biosynthetic process"/>
    <property type="evidence" value="ECO:0007669"/>
    <property type="project" value="UniProtKB-KW"/>
</dbReference>
<evidence type="ECO:0000256" key="1">
    <source>
        <dbReference type="ARBA" id="ARBA00004273"/>
    </source>
</evidence>
<evidence type="ECO:0000256" key="3">
    <source>
        <dbReference type="ARBA" id="ARBA00022448"/>
    </source>
</evidence>
<evidence type="ECO:0000313" key="16">
    <source>
        <dbReference type="Proteomes" id="UP001608902"/>
    </source>
</evidence>
<evidence type="ECO:0000313" key="15">
    <source>
        <dbReference type="EMBL" id="MFH4980856.1"/>
    </source>
</evidence>
<evidence type="ECO:0000256" key="7">
    <source>
        <dbReference type="ARBA" id="ARBA00023065"/>
    </source>
</evidence>
<dbReference type="FunFam" id="1.10.520.20:FF:000002">
    <property type="entry name" value="ATP synthase subunit O, mitochondrial"/>
    <property type="match status" value="1"/>
</dbReference>
<organism evidence="15 16">
    <name type="scientific">Gnathostoma spinigerum</name>
    <dbReference type="NCBI Taxonomy" id="75299"/>
    <lineage>
        <taxon>Eukaryota</taxon>
        <taxon>Metazoa</taxon>
        <taxon>Ecdysozoa</taxon>
        <taxon>Nematoda</taxon>
        <taxon>Chromadorea</taxon>
        <taxon>Rhabditida</taxon>
        <taxon>Spirurina</taxon>
        <taxon>Gnathostomatomorpha</taxon>
        <taxon>Gnathostomatoidea</taxon>
        <taxon>Gnathostomatidae</taxon>
        <taxon>Gnathostoma</taxon>
    </lineage>
</organism>
<evidence type="ECO:0000256" key="5">
    <source>
        <dbReference type="ARBA" id="ARBA00022792"/>
    </source>
</evidence>
<evidence type="ECO:0000256" key="6">
    <source>
        <dbReference type="ARBA" id="ARBA00022946"/>
    </source>
</evidence>
<comment type="subcellular location">
    <subcellularLocation>
        <location evidence="1">Mitochondrion inner membrane</location>
    </subcellularLocation>
</comment>
<keyword evidence="9" id="KW-0472">Membrane</keyword>
<evidence type="ECO:0000256" key="14">
    <source>
        <dbReference type="ARBA" id="ARBA00078525"/>
    </source>
</evidence>
<dbReference type="GO" id="GO:1902600">
    <property type="term" value="P:proton transmembrane transport"/>
    <property type="evidence" value="ECO:0007669"/>
    <property type="project" value="UniProtKB-KW"/>
</dbReference>
<dbReference type="PRINTS" id="PR00125">
    <property type="entry name" value="ATPASEDELTA"/>
</dbReference>
<dbReference type="NCBIfam" id="TIGR01145">
    <property type="entry name" value="ATP_synt_delta"/>
    <property type="match status" value="1"/>
</dbReference>
<dbReference type="Pfam" id="PF00213">
    <property type="entry name" value="OSCP"/>
    <property type="match status" value="1"/>
</dbReference>
<proteinExistence type="inferred from homology"/>
<comment type="caution">
    <text evidence="15">The sequence shown here is derived from an EMBL/GenBank/DDBJ whole genome shotgun (WGS) entry which is preliminary data.</text>
</comment>
<dbReference type="PANTHER" id="PTHR11910">
    <property type="entry name" value="ATP SYNTHASE DELTA CHAIN"/>
    <property type="match status" value="1"/>
</dbReference>
<dbReference type="Proteomes" id="UP001608902">
    <property type="component" value="Unassembled WGS sequence"/>
</dbReference>
<accession>A0ABD6EM45</accession>
<comment type="similarity">
    <text evidence="2">Belongs to the ATPase delta chain family.</text>
</comment>
<sequence>MAHFLIKRSFSVSLLAREVVKTPIQVHGVEGRYASALYTAAVKQKKLETVESDIKRVHALYSTDPKFKEFVLNPTLRPKDKKSSIESIFHALKVSKEIENFITLLAENGRLNKLEAIVNSFESIMRAHRGELFVQVTSAEPLSKKHEDDLKAALHRFAKPNQKLHITMRVDPKILGGLIVNIGDKYVDMSIASKIKKYDQALQFAL</sequence>
<gene>
    <name evidence="15" type="ORF">AB6A40_007565</name>
</gene>
<evidence type="ECO:0000256" key="4">
    <source>
        <dbReference type="ARBA" id="ARBA00022781"/>
    </source>
</evidence>
<keyword evidence="10" id="KW-0066">ATP synthesis</keyword>
<evidence type="ECO:0000256" key="11">
    <source>
        <dbReference type="ARBA" id="ARBA00033369"/>
    </source>
</evidence>
<dbReference type="HAMAP" id="MF_01416">
    <property type="entry name" value="ATP_synth_delta_bact"/>
    <property type="match status" value="1"/>
</dbReference>
<dbReference type="EMBL" id="JBGFUD010006210">
    <property type="protein sequence ID" value="MFH4980856.1"/>
    <property type="molecule type" value="Genomic_DNA"/>
</dbReference>
<evidence type="ECO:0000256" key="12">
    <source>
        <dbReference type="ARBA" id="ARBA00064647"/>
    </source>
</evidence>
<keyword evidence="7" id="KW-0406">Ion transport</keyword>
<dbReference type="InterPro" id="IPR026015">
    <property type="entry name" value="ATP_synth_OSCP/delta_N_sf"/>
</dbReference>
<evidence type="ECO:0000256" key="10">
    <source>
        <dbReference type="ARBA" id="ARBA00023310"/>
    </source>
</evidence>
<dbReference type="PROSITE" id="PS00389">
    <property type="entry name" value="ATPASE_DELTA"/>
    <property type="match status" value="1"/>
</dbReference>
<evidence type="ECO:0000256" key="8">
    <source>
        <dbReference type="ARBA" id="ARBA00023128"/>
    </source>
</evidence>